<feature type="region of interest" description="Disordered" evidence="1">
    <location>
        <begin position="132"/>
        <end position="161"/>
    </location>
</feature>
<reference evidence="2 4" key="1">
    <citation type="journal article" date="2014" name="BMC Genomics">
        <title>Genome sequence of Anopheles sinensis provides insight into genetics basis of mosquito competence for malaria parasites.</title>
        <authorList>
            <person name="Zhou D."/>
            <person name="Zhang D."/>
            <person name="Ding G."/>
            <person name="Shi L."/>
            <person name="Hou Q."/>
            <person name="Ye Y."/>
            <person name="Xu Y."/>
            <person name="Zhou H."/>
            <person name="Xiong C."/>
            <person name="Li S."/>
            <person name="Yu J."/>
            <person name="Hong S."/>
            <person name="Yu X."/>
            <person name="Zou P."/>
            <person name="Chen C."/>
            <person name="Chang X."/>
            <person name="Wang W."/>
            <person name="Lv Y."/>
            <person name="Sun Y."/>
            <person name="Ma L."/>
            <person name="Shen B."/>
            <person name="Zhu C."/>
        </authorList>
    </citation>
    <scope>NUCLEOTIDE SEQUENCE [LARGE SCALE GENOMIC DNA]</scope>
</reference>
<keyword evidence="4" id="KW-1185">Reference proteome</keyword>
<evidence type="ECO:0000313" key="2">
    <source>
        <dbReference type="EMBL" id="KFB43200.1"/>
    </source>
</evidence>
<organism evidence="2">
    <name type="scientific">Anopheles sinensis</name>
    <name type="common">Mosquito</name>
    <dbReference type="NCBI Taxonomy" id="74873"/>
    <lineage>
        <taxon>Eukaryota</taxon>
        <taxon>Metazoa</taxon>
        <taxon>Ecdysozoa</taxon>
        <taxon>Arthropoda</taxon>
        <taxon>Hexapoda</taxon>
        <taxon>Insecta</taxon>
        <taxon>Pterygota</taxon>
        <taxon>Neoptera</taxon>
        <taxon>Endopterygota</taxon>
        <taxon>Diptera</taxon>
        <taxon>Nematocera</taxon>
        <taxon>Culicoidea</taxon>
        <taxon>Culicidae</taxon>
        <taxon>Anophelinae</taxon>
        <taxon>Anopheles</taxon>
    </lineage>
</organism>
<dbReference type="EnsemblMetazoa" id="ASIC010977-RA">
    <property type="protein sequence ID" value="ASIC010977-PA"/>
    <property type="gene ID" value="ASIC010977"/>
</dbReference>
<dbReference type="EMBL" id="ATLV01018579">
    <property type="status" value="NOT_ANNOTATED_CDS"/>
    <property type="molecule type" value="Genomic_DNA"/>
</dbReference>
<evidence type="ECO:0000313" key="4">
    <source>
        <dbReference type="Proteomes" id="UP000030765"/>
    </source>
</evidence>
<name>A0A084VZ06_ANOSI</name>
<dbReference type="Proteomes" id="UP000030765">
    <property type="component" value="Unassembled WGS sequence"/>
</dbReference>
<protein>
    <submittedName>
        <fullName evidence="2 3">Uncharacterized protein</fullName>
    </submittedName>
</protein>
<reference evidence="3" key="2">
    <citation type="submission" date="2020-05" db="UniProtKB">
        <authorList>
            <consortium name="EnsemblMetazoa"/>
        </authorList>
    </citation>
    <scope>IDENTIFICATION</scope>
</reference>
<proteinExistence type="predicted"/>
<evidence type="ECO:0000313" key="3">
    <source>
        <dbReference type="EnsemblMetazoa" id="ASIC010977-PA"/>
    </source>
</evidence>
<accession>A0A084VZ06</accession>
<dbReference type="AlphaFoldDB" id="A0A084VZ06"/>
<dbReference type="VEuPathDB" id="VectorBase:ASIC010977"/>
<evidence type="ECO:0000256" key="1">
    <source>
        <dbReference type="SAM" id="MobiDB-lite"/>
    </source>
</evidence>
<sequence length="161" mass="16885">MEKVLIVTLLKSLPNLDESASADGGVESATSSEKLVATEAPGKRPDGGIIGCTFGARFLANAGPNSVPTSRWAINKWFLSRQSTVTTAAAATNNNWASGWQPGGWASCFISSQRGQQPAQTSLTRCLSYDGVSRRKQNQPGAEGSEPVPGIGPPGVWLSRP</sequence>
<gene>
    <name evidence="2" type="ORF">ZHAS_00010977</name>
</gene>
<dbReference type="EMBL" id="KE525238">
    <property type="protein sequence ID" value="KFB43200.1"/>
    <property type="molecule type" value="Genomic_DNA"/>
</dbReference>